<protein>
    <submittedName>
        <fullName evidence="1">Uncharacterized protein</fullName>
    </submittedName>
</protein>
<comment type="caution">
    <text evidence="1">The sequence shown here is derived from an EMBL/GenBank/DDBJ whole genome shotgun (WGS) entry which is preliminary data.</text>
</comment>
<evidence type="ECO:0000313" key="1">
    <source>
        <dbReference type="EMBL" id="GFT16018.1"/>
    </source>
</evidence>
<proteinExistence type="predicted"/>
<dbReference type="EMBL" id="BMAW01104715">
    <property type="protein sequence ID" value="GFT16018.1"/>
    <property type="molecule type" value="Genomic_DNA"/>
</dbReference>
<accession>A0A8X6NII3</accession>
<dbReference type="Proteomes" id="UP000887013">
    <property type="component" value="Unassembled WGS sequence"/>
</dbReference>
<name>A0A8X6NII3_NEPPI</name>
<organism evidence="1 2">
    <name type="scientific">Nephila pilipes</name>
    <name type="common">Giant wood spider</name>
    <name type="synonym">Nephila maculata</name>
    <dbReference type="NCBI Taxonomy" id="299642"/>
    <lineage>
        <taxon>Eukaryota</taxon>
        <taxon>Metazoa</taxon>
        <taxon>Ecdysozoa</taxon>
        <taxon>Arthropoda</taxon>
        <taxon>Chelicerata</taxon>
        <taxon>Arachnida</taxon>
        <taxon>Araneae</taxon>
        <taxon>Araneomorphae</taxon>
        <taxon>Entelegynae</taxon>
        <taxon>Araneoidea</taxon>
        <taxon>Nephilidae</taxon>
        <taxon>Nephila</taxon>
    </lineage>
</organism>
<reference evidence="1" key="1">
    <citation type="submission" date="2020-08" db="EMBL/GenBank/DDBJ databases">
        <title>Multicomponent nature underlies the extraordinary mechanical properties of spider dragline silk.</title>
        <authorList>
            <person name="Kono N."/>
            <person name="Nakamura H."/>
            <person name="Mori M."/>
            <person name="Yoshida Y."/>
            <person name="Ohtoshi R."/>
            <person name="Malay A.D."/>
            <person name="Moran D.A.P."/>
            <person name="Tomita M."/>
            <person name="Numata K."/>
            <person name="Arakawa K."/>
        </authorList>
    </citation>
    <scope>NUCLEOTIDE SEQUENCE</scope>
</reference>
<evidence type="ECO:0000313" key="2">
    <source>
        <dbReference type="Proteomes" id="UP000887013"/>
    </source>
</evidence>
<keyword evidence="2" id="KW-1185">Reference proteome</keyword>
<dbReference type="AlphaFoldDB" id="A0A8X6NII3"/>
<sequence>MDFVLSLQHLALVRVAITVYNSPEITDIKEKFKNALGSTDSREWKPLMLEKLKNSVLPDILHEKLLSILQPISLEIESWKEDMLDCVIHKPLDICWKSIGMIDREETAKRFVRSNDSDVLQRFAMACSFWMFDDVQKIWNKATVYERIHIEMTLMQEKKHSTSNETEERNPKRSKTNKVSEFWVMWFNWLHNGANPTTRYPSQQQRDRNKSLSWSFTVLSETSPQQTLPICKLHELMQQKYISKNYGHMYFSCRDDTLKTNYLQKAPLMILEYFLRWPLQFKFLEIAGLAWNHLKKSDFFSIMLYIYQQKISKCCSDFDYVSLLQEFWDQSPEHFKAYAKERGRFIWIKNYINEKL</sequence>
<gene>
    <name evidence="1" type="primary">NCL1_48578</name>
    <name evidence="1" type="ORF">NPIL_378551</name>
</gene>
<dbReference type="OrthoDB" id="8380926at2759"/>